<reference evidence="5 6" key="1">
    <citation type="journal article" date="2019" name="Nat. Ecol. Evol.">
        <title>Megaphylogeny resolves global patterns of mushroom evolution.</title>
        <authorList>
            <person name="Varga T."/>
            <person name="Krizsan K."/>
            <person name="Foldi C."/>
            <person name="Dima B."/>
            <person name="Sanchez-Garcia M."/>
            <person name="Sanchez-Ramirez S."/>
            <person name="Szollosi G.J."/>
            <person name="Szarkandi J.G."/>
            <person name="Papp V."/>
            <person name="Albert L."/>
            <person name="Andreopoulos W."/>
            <person name="Angelini C."/>
            <person name="Antonin V."/>
            <person name="Barry K.W."/>
            <person name="Bougher N.L."/>
            <person name="Buchanan P."/>
            <person name="Buyck B."/>
            <person name="Bense V."/>
            <person name="Catcheside P."/>
            <person name="Chovatia M."/>
            <person name="Cooper J."/>
            <person name="Damon W."/>
            <person name="Desjardin D."/>
            <person name="Finy P."/>
            <person name="Geml J."/>
            <person name="Haridas S."/>
            <person name="Hughes K."/>
            <person name="Justo A."/>
            <person name="Karasinski D."/>
            <person name="Kautmanova I."/>
            <person name="Kiss B."/>
            <person name="Kocsube S."/>
            <person name="Kotiranta H."/>
            <person name="LaButti K.M."/>
            <person name="Lechner B.E."/>
            <person name="Liimatainen K."/>
            <person name="Lipzen A."/>
            <person name="Lukacs Z."/>
            <person name="Mihaltcheva S."/>
            <person name="Morgado L.N."/>
            <person name="Niskanen T."/>
            <person name="Noordeloos M.E."/>
            <person name="Ohm R.A."/>
            <person name="Ortiz-Santana B."/>
            <person name="Ovrebo C."/>
            <person name="Racz N."/>
            <person name="Riley R."/>
            <person name="Savchenko A."/>
            <person name="Shiryaev A."/>
            <person name="Soop K."/>
            <person name="Spirin V."/>
            <person name="Szebenyi C."/>
            <person name="Tomsovsky M."/>
            <person name="Tulloss R.E."/>
            <person name="Uehling J."/>
            <person name="Grigoriev I.V."/>
            <person name="Vagvolgyi C."/>
            <person name="Papp T."/>
            <person name="Martin F.M."/>
            <person name="Miettinen O."/>
            <person name="Hibbett D.S."/>
            <person name="Nagy L.G."/>
        </authorList>
    </citation>
    <scope>NUCLEOTIDE SEQUENCE [LARGE SCALE GENOMIC DNA]</scope>
    <source>
        <strain evidence="5 6">CBS 962.96</strain>
    </source>
</reference>
<dbReference type="Pfam" id="PF00561">
    <property type="entry name" value="Abhydrolase_1"/>
    <property type="match status" value="1"/>
</dbReference>
<dbReference type="InterPro" id="IPR029058">
    <property type="entry name" value="AB_hydrolase_fold"/>
</dbReference>
<feature type="signal peptide" evidence="3">
    <location>
        <begin position="1"/>
        <end position="17"/>
    </location>
</feature>
<keyword evidence="3" id="KW-0732">Signal</keyword>
<organism evidence="5 6">
    <name type="scientific">Dendrothele bispora (strain CBS 962.96)</name>
    <dbReference type="NCBI Taxonomy" id="1314807"/>
    <lineage>
        <taxon>Eukaryota</taxon>
        <taxon>Fungi</taxon>
        <taxon>Dikarya</taxon>
        <taxon>Basidiomycota</taxon>
        <taxon>Agaricomycotina</taxon>
        <taxon>Agaricomycetes</taxon>
        <taxon>Agaricomycetidae</taxon>
        <taxon>Agaricales</taxon>
        <taxon>Agaricales incertae sedis</taxon>
        <taxon>Dendrothele</taxon>
    </lineage>
</organism>
<dbReference type="Proteomes" id="UP000297245">
    <property type="component" value="Unassembled WGS sequence"/>
</dbReference>
<feature type="domain" description="AB hydrolase-1" evidence="4">
    <location>
        <begin position="55"/>
        <end position="160"/>
    </location>
</feature>
<evidence type="ECO:0000259" key="4">
    <source>
        <dbReference type="Pfam" id="PF00561"/>
    </source>
</evidence>
<keyword evidence="6" id="KW-1185">Reference proteome</keyword>
<dbReference type="GO" id="GO:0016787">
    <property type="term" value="F:hydrolase activity"/>
    <property type="evidence" value="ECO:0007669"/>
    <property type="project" value="UniProtKB-KW"/>
</dbReference>
<evidence type="ECO:0000313" key="6">
    <source>
        <dbReference type="Proteomes" id="UP000297245"/>
    </source>
</evidence>
<dbReference type="PRINTS" id="PR00412">
    <property type="entry name" value="EPOXHYDRLASE"/>
</dbReference>
<sequence length="356" mass="39439">MLSRFLAAFSLAAASLATSLPADLPPFNPSLFKDLNVTRGLVYHYYASPAETGKPTIVFLHGFPSTSYDWRHQVSFFQDKGYGLIIPDMLGYGGTAKPLEPEAYASSLISKDIIDILDAEGLQQSILVGHDWGSKVVGRLANYFPEYFSSYAFLAVGYFSPNSFEVPYPEKNNASRAVLGYENIGYWDFFSSEGADQIILNNLDSFFDIFFPQETVLTIKDFAPLGAIGDFVSNGRRTTPGDFVAPEERAIQMEFLRQGGFAAPLNWYKIVTTSIEGDDDQGIPSENAILKKPVFFGAALRDYVGIAAILIASILRNSNDTLTIHQYDSGHWVQLEVKDKVNSDLLQWIEGLEVDV</sequence>
<name>A0A4S8KX70_DENBC</name>
<dbReference type="AlphaFoldDB" id="A0A4S8KX70"/>
<dbReference type="SUPFAM" id="SSF53474">
    <property type="entry name" value="alpha/beta-Hydrolases"/>
    <property type="match status" value="1"/>
</dbReference>
<gene>
    <name evidence="5" type="ORF">K435DRAFT_695309</name>
</gene>
<evidence type="ECO:0000313" key="5">
    <source>
        <dbReference type="EMBL" id="THU80602.1"/>
    </source>
</evidence>
<protein>
    <submittedName>
        <fullName evidence="5">Alpha/beta-hydrolase</fullName>
    </submittedName>
</protein>
<dbReference type="Gene3D" id="3.40.50.1820">
    <property type="entry name" value="alpha/beta hydrolase"/>
    <property type="match status" value="1"/>
</dbReference>
<proteinExistence type="inferred from homology"/>
<evidence type="ECO:0000256" key="3">
    <source>
        <dbReference type="SAM" id="SignalP"/>
    </source>
</evidence>
<comment type="similarity">
    <text evidence="2">Belongs to the AB hydrolase superfamily. Epoxide hydrolase family.</text>
</comment>
<evidence type="ECO:0000256" key="1">
    <source>
        <dbReference type="ARBA" id="ARBA00022801"/>
    </source>
</evidence>
<dbReference type="InterPro" id="IPR000073">
    <property type="entry name" value="AB_hydrolase_1"/>
</dbReference>
<feature type="chain" id="PRO_5020579341" evidence="3">
    <location>
        <begin position="18"/>
        <end position="356"/>
    </location>
</feature>
<dbReference type="OrthoDB" id="408373at2759"/>
<keyword evidence="1 5" id="KW-0378">Hydrolase</keyword>
<dbReference type="PANTHER" id="PTHR43329">
    <property type="entry name" value="EPOXIDE HYDROLASE"/>
    <property type="match status" value="1"/>
</dbReference>
<dbReference type="InterPro" id="IPR000639">
    <property type="entry name" value="Epox_hydrolase-like"/>
</dbReference>
<dbReference type="EMBL" id="ML179889">
    <property type="protein sequence ID" value="THU80602.1"/>
    <property type="molecule type" value="Genomic_DNA"/>
</dbReference>
<evidence type="ECO:0000256" key="2">
    <source>
        <dbReference type="ARBA" id="ARBA00038334"/>
    </source>
</evidence>
<accession>A0A4S8KX70</accession>